<protein>
    <submittedName>
        <fullName evidence="5">6-pyruvoyltetrahydropterin/6-carboxytetrahydropterin synthase</fullName>
        <ecNumber evidence="5">4.1.2.50</ecNumber>
        <ecNumber evidence="5">4.2.3.12</ecNumber>
    </submittedName>
</protein>
<dbReference type="GeneID" id="68693826"/>
<sequence>MTPTTHTDATRALTVRREFIAQHYLTVPNPGPEGEVHSHRFTADVTFAGGELDEHGYLVDIDAVDAVLDDIEARYQDTLLNDHAEFGDANPSLERFAELIGDRIADGLGAAAPTRLTVRLWEDDLAWASHERALE</sequence>
<evidence type="ECO:0000256" key="3">
    <source>
        <dbReference type="ARBA" id="ARBA00022833"/>
    </source>
</evidence>
<dbReference type="PANTHER" id="PTHR12589:SF7">
    <property type="entry name" value="6-PYRUVOYL TETRAHYDROBIOPTERIN SYNTHASE"/>
    <property type="match status" value="1"/>
</dbReference>
<accession>A0A841HCM7</accession>
<dbReference type="PANTHER" id="PTHR12589">
    <property type="entry name" value="PYRUVOYL TETRAHYDROBIOPTERIN SYNTHASE"/>
    <property type="match status" value="1"/>
</dbReference>
<evidence type="ECO:0000313" key="5">
    <source>
        <dbReference type="EMBL" id="MBB6090120.1"/>
    </source>
</evidence>
<evidence type="ECO:0000256" key="1">
    <source>
        <dbReference type="ARBA" id="ARBA00001947"/>
    </source>
</evidence>
<comment type="cofactor">
    <cofactor evidence="1">
        <name>Zn(2+)</name>
        <dbReference type="ChEBI" id="CHEBI:29105"/>
    </cofactor>
</comment>
<comment type="caution">
    <text evidence="5">The sequence shown here is derived from an EMBL/GenBank/DDBJ whole genome shotgun (WGS) entry which is preliminary data.</text>
</comment>
<dbReference type="EC" id="4.2.3.12" evidence="5"/>
<dbReference type="Proteomes" id="UP000642919">
    <property type="component" value="Unassembled WGS sequence"/>
</dbReference>
<dbReference type="SUPFAM" id="SSF55620">
    <property type="entry name" value="Tetrahydrobiopterin biosynthesis enzymes-like"/>
    <property type="match status" value="1"/>
</dbReference>
<keyword evidence="2" id="KW-0479">Metal-binding</keyword>
<dbReference type="InterPro" id="IPR038418">
    <property type="entry name" value="6-PTP_synth/QueD_sf"/>
</dbReference>
<evidence type="ECO:0000256" key="4">
    <source>
        <dbReference type="ARBA" id="ARBA00023239"/>
    </source>
</evidence>
<dbReference type="OMA" id="HSHAFTV"/>
<keyword evidence="4 5" id="KW-0456">Lyase</keyword>
<dbReference type="Gene3D" id="3.30.479.10">
    <property type="entry name" value="6-pyruvoyl tetrahydropterin synthase/QueD"/>
    <property type="match status" value="1"/>
</dbReference>
<keyword evidence="3" id="KW-0862">Zinc</keyword>
<proteinExistence type="predicted"/>
<gene>
    <name evidence="5" type="ORF">HNR49_001493</name>
</gene>
<name>A0A841HCM7_HALSI</name>
<dbReference type="EMBL" id="JACHGX010000004">
    <property type="protein sequence ID" value="MBB6090120.1"/>
    <property type="molecule type" value="Genomic_DNA"/>
</dbReference>
<dbReference type="EC" id="4.1.2.50" evidence="5"/>
<reference evidence="5" key="1">
    <citation type="submission" date="2020-08" db="EMBL/GenBank/DDBJ databases">
        <title>Genomic Encyclopedia of Type Strains, Phase IV (KMG-IV): sequencing the most valuable type-strain genomes for metagenomic binning, comparative biology and taxonomic classification.</title>
        <authorList>
            <person name="Goeker M."/>
        </authorList>
    </citation>
    <scope>NUCLEOTIDE SEQUENCE</scope>
    <source>
        <strain evidence="5">DSM 669</strain>
    </source>
</reference>
<dbReference type="AlphaFoldDB" id="A0A841HCM7"/>
<evidence type="ECO:0000256" key="2">
    <source>
        <dbReference type="ARBA" id="ARBA00022723"/>
    </source>
</evidence>
<organism evidence="5 6">
    <name type="scientific">Halobacterium salinarum</name>
    <name type="common">Halobacterium halobium</name>
    <dbReference type="NCBI Taxonomy" id="2242"/>
    <lineage>
        <taxon>Archaea</taxon>
        <taxon>Methanobacteriati</taxon>
        <taxon>Methanobacteriota</taxon>
        <taxon>Stenosarchaea group</taxon>
        <taxon>Halobacteria</taxon>
        <taxon>Halobacteriales</taxon>
        <taxon>Halobacteriaceae</taxon>
        <taxon>Halobacterium</taxon>
    </lineage>
</organism>
<dbReference type="RefSeq" id="WP_010902731.1">
    <property type="nucleotide sequence ID" value="NZ_JACHGX010000004.1"/>
</dbReference>
<dbReference type="GO" id="GO:0046872">
    <property type="term" value="F:metal ion binding"/>
    <property type="evidence" value="ECO:0007669"/>
    <property type="project" value="UniProtKB-KW"/>
</dbReference>
<dbReference type="InterPro" id="IPR007115">
    <property type="entry name" value="6-PTP_synth/QueD"/>
</dbReference>
<dbReference type="Pfam" id="PF01242">
    <property type="entry name" value="PTPS"/>
    <property type="match status" value="1"/>
</dbReference>
<evidence type="ECO:0000313" key="6">
    <source>
        <dbReference type="Proteomes" id="UP000642919"/>
    </source>
</evidence>
<dbReference type="GO" id="GO:0070497">
    <property type="term" value="F:6-carboxytetrahydropterin synthase activity"/>
    <property type="evidence" value="ECO:0007669"/>
    <property type="project" value="UniProtKB-EC"/>
</dbReference>
<dbReference type="GO" id="GO:0003874">
    <property type="term" value="F:6-pyruvoyltetrahydropterin synthase activity"/>
    <property type="evidence" value="ECO:0007669"/>
    <property type="project" value="UniProtKB-EC"/>
</dbReference>